<feature type="domain" description="F-box" evidence="1">
    <location>
        <begin position="528"/>
        <end position="574"/>
    </location>
</feature>
<protein>
    <submittedName>
        <fullName evidence="2">CSON010901 protein</fullName>
    </submittedName>
</protein>
<dbReference type="Gene3D" id="3.80.10.10">
    <property type="entry name" value="Ribonuclease Inhibitor"/>
    <property type="match status" value="2"/>
</dbReference>
<dbReference type="SMART" id="SM00256">
    <property type="entry name" value="FBOX"/>
    <property type="match status" value="2"/>
</dbReference>
<evidence type="ECO:0000313" key="2">
    <source>
        <dbReference type="EMBL" id="SSX24531.1"/>
    </source>
</evidence>
<dbReference type="SUPFAM" id="SSF81383">
    <property type="entry name" value="F-box domain"/>
    <property type="match status" value="2"/>
</dbReference>
<gene>
    <name evidence="2" type="primary">CSON010901</name>
</gene>
<dbReference type="AlphaFoldDB" id="A0A336M5A2"/>
<sequence length="1079" mass="124795">MKGIDDLPEELLVMIFKNVESPDRLKCKEVSTQWFRILMEEKCFSMDRHICLKQCVMDRNKPPMSIFMNSTYAYERVTFSYGLTYGNVGDYLDFIKKLGQNVKHVKIVYELPKLFEFLLEEMQLVESMTFQLSTETGLFKFSSTLKSVKGQVLKNLKLIQFDKVSVFEFGEYVKNLGYGIGQLDNFSVYQFGQSVKVIRKMIPINTRIMISAMTILVNDWFIEPFSALTVAFVDSVHIEHLNIVFSSGSDTSQQMENLINVPKLSCEYLTMVFGYHEAPFELIKIFLEKNSQIKNVKVKCENAPPDIQIPQITDLELVELKTPVFCLGQFENLSRLSFQDRHDQCYFGHDLITVKNQKIKSLDLGLRSIECIDCIETTIKSFPGLQSITASIKVKDITIIERMLQTWTELTDFNVKVHSKTNIELMPPIFNELPKNTNMKKFSLAYDEGVRLPNNIFENIVQVFPNVEHLTLDYIKAIESSYSLVSALIPGLQHLKILVLKSSLCFTPLQTTDIELTKRHLIQHGYELNCIDDLPEELLVMIFKNVESPDRLKCKEVSTQWFRILMEEKCFSMDRHIYMRCRRIERNKPPMSVFMNSTYAYERVTFNKGLTYHNVGDYLDFIKKLGQNVRHVKIVYELPQMFEFLLEEMPLIESITFELKTADGLFNKFSSTLKSLKGQVLKNLKLIQIDKIQTDENNNIPRDEFEESVEVIRKIIPINTRIIISSMTIMFIDTYNEPFDFVQIVHLNMKFSPGSDTSQQMQKLINVPKFSCESLTMEFKYYEAPFELIKIFLEKNSQIKDVKVICQNAPPTIQIPQITCLELVNLRSPVFCLDQFENLSRLSFQNSQSFPNIFAVPNIFAFPNIFAYRHDQCYFGHDLTTVNIKSLDLGSRIECFDCIETMIKSFPGLQNITGLIKVKDITVVQRMLQTWTELTDFNIKVKNENLEAMPPILNGKNNNMKKLSLAYAGGVKLPNNSFDNVVHVFPNLEHLTLDNVKTIESLYSLVSALIPDLQNLKLLGIKNCSPHRTLQTTDIELTKTHLIQHGYELFSLFAFILKNKEKSVELLTAIRSILKIKNY</sequence>
<feature type="domain" description="F-box" evidence="1">
    <location>
        <begin position="1"/>
        <end position="47"/>
    </location>
</feature>
<dbReference type="VEuPathDB" id="VectorBase:CSON010901"/>
<reference evidence="2" key="1">
    <citation type="submission" date="2018-07" db="EMBL/GenBank/DDBJ databases">
        <authorList>
            <person name="Quirk P.G."/>
            <person name="Krulwich T.A."/>
        </authorList>
    </citation>
    <scope>NUCLEOTIDE SEQUENCE</scope>
</reference>
<dbReference type="InterPro" id="IPR036047">
    <property type="entry name" value="F-box-like_dom_sf"/>
</dbReference>
<dbReference type="CDD" id="cd09917">
    <property type="entry name" value="F-box_SF"/>
    <property type="match status" value="2"/>
</dbReference>
<dbReference type="PROSITE" id="PS50181">
    <property type="entry name" value="FBOX"/>
    <property type="match status" value="2"/>
</dbReference>
<organism evidence="2">
    <name type="scientific">Culicoides sonorensis</name>
    <name type="common">Biting midge</name>
    <dbReference type="NCBI Taxonomy" id="179676"/>
    <lineage>
        <taxon>Eukaryota</taxon>
        <taxon>Metazoa</taxon>
        <taxon>Ecdysozoa</taxon>
        <taxon>Arthropoda</taxon>
        <taxon>Hexapoda</taxon>
        <taxon>Insecta</taxon>
        <taxon>Pterygota</taxon>
        <taxon>Neoptera</taxon>
        <taxon>Endopterygota</taxon>
        <taxon>Diptera</taxon>
        <taxon>Nematocera</taxon>
        <taxon>Chironomoidea</taxon>
        <taxon>Ceratopogonidae</taxon>
        <taxon>Ceratopogoninae</taxon>
        <taxon>Culicoides</taxon>
        <taxon>Monoculicoides</taxon>
    </lineage>
</organism>
<dbReference type="InterPro" id="IPR032675">
    <property type="entry name" value="LRR_dom_sf"/>
</dbReference>
<dbReference type="Pfam" id="PF12937">
    <property type="entry name" value="F-box-like"/>
    <property type="match status" value="2"/>
</dbReference>
<evidence type="ECO:0000259" key="1">
    <source>
        <dbReference type="PROSITE" id="PS50181"/>
    </source>
</evidence>
<name>A0A336M5A2_CULSO</name>
<accession>A0A336M5A2</accession>
<dbReference type="EMBL" id="UFQT01000452">
    <property type="protein sequence ID" value="SSX24531.1"/>
    <property type="molecule type" value="Genomic_DNA"/>
</dbReference>
<dbReference type="Gene3D" id="1.20.1280.50">
    <property type="match status" value="2"/>
</dbReference>
<dbReference type="InterPro" id="IPR001810">
    <property type="entry name" value="F-box_dom"/>
</dbReference>
<proteinExistence type="predicted"/>
<dbReference type="SUPFAM" id="SSF52047">
    <property type="entry name" value="RNI-like"/>
    <property type="match status" value="1"/>
</dbReference>